<dbReference type="EMBL" id="JAGSOJ010000001">
    <property type="protein sequence ID" value="MCM1988457.1"/>
    <property type="molecule type" value="Genomic_DNA"/>
</dbReference>
<sequence length="120" mass="13762">MNEKIYDVFTCVKIASLIFLPIALLGAVVGVILGISKSALSVGDILSWIFYIGVWISSFGLFIAAVAFVKPKHMRDLNHQKEWRKHFYKMNLVGVIFTVCFVQYIYLAIIDVLRYYMFTV</sequence>
<dbReference type="Proteomes" id="UP001056429">
    <property type="component" value="Unassembled WGS sequence"/>
</dbReference>
<keyword evidence="1" id="KW-0472">Membrane</keyword>
<protein>
    <submittedName>
        <fullName evidence="2">Uncharacterized protein</fullName>
    </submittedName>
</protein>
<reference evidence="2" key="1">
    <citation type="journal article" date="2021" name="mSystems">
        <title>Bacteria and Archaea Synergistically Convert Glycine Betaine to Biogenic Methane in the Formosa Cold Seep of the South China Sea.</title>
        <authorList>
            <person name="Li L."/>
            <person name="Zhang W."/>
            <person name="Zhang S."/>
            <person name="Song L."/>
            <person name="Sun Q."/>
            <person name="Zhang H."/>
            <person name="Xiang H."/>
            <person name="Dong X."/>
        </authorList>
    </citation>
    <scope>NUCLEOTIDE SEQUENCE</scope>
    <source>
        <strain evidence="2">ZWT</strain>
    </source>
</reference>
<organism evidence="2 3">
    <name type="scientific">Oceanirhabdus seepicola</name>
    <dbReference type="NCBI Taxonomy" id="2828781"/>
    <lineage>
        <taxon>Bacteria</taxon>
        <taxon>Bacillati</taxon>
        <taxon>Bacillota</taxon>
        <taxon>Clostridia</taxon>
        <taxon>Eubacteriales</taxon>
        <taxon>Clostridiaceae</taxon>
        <taxon>Oceanirhabdus</taxon>
    </lineage>
</organism>
<name>A0A9J6NX37_9CLOT</name>
<evidence type="ECO:0000313" key="3">
    <source>
        <dbReference type="Proteomes" id="UP001056429"/>
    </source>
</evidence>
<comment type="caution">
    <text evidence="2">The sequence shown here is derived from an EMBL/GenBank/DDBJ whole genome shotgun (WGS) entry which is preliminary data.</text>
</comment>
<feature type="transmembrane region" description="Helical" evidence="1">
    <location>
        <begin position="12"/>
        <end position="36"/>
    </location>
</feature>
<evidence type="ECO:0000313" key="2">
    <source>
        <dbReference type="EMBL" id="MCM1988457.1"/>
    </source>
</evidence>
<gene>
    <name evidence="2" type="ORF">KDK92_01810</name>
</gene>
<keyword evidence="1" id="KW-0812">Transmembrane</keyword>
<feature type="transmembrane region" description="Helical" evidence="1">
    <location>
        <begin position="90"/>
        <end position="110"/>
    </location>
</feature>
<reference evidence="2" key="2">
    <citation type="submission" date="2021-04" db="EMBL/GenBank/DDBJ databases">
        <authorList>
            <person name="Dong X."/>
        </authorList>
    </citation>
    <scope>NUCLEOTIDE SEQUENCE</scope>
    <source>
        <strain evidence="2">ZWT</strain>
    </source>
</reference>
<proteinExistence type="predicted"/>
<accession>A0A9J6NX37</accession>
<keyword evidence="1" id="KW-1133">Transmembrane helix</keyword>
<dbReference type="RefSeq" id="WP_250857324.1">
    <property type="nucleotide sequence ID" value="NZ_JAGSOJ010000001.1"/>
</dbReference>
<dbReference type="AlphaFoldDB" id="A0A9J6NX37"/>
<feature type="transmembrane region" description="Helical" evidence="1">
    <location>
        <begin position="48"/>
        <end position="69"/>
    </location>
</feature>
<keyword evidence="3" id="KW-1185">Reference proteome</keyword>
<evidence type="ECO:0000256" key="1">
    <source>
        <dbReference type="SAM" id="Phobius"/>
    </source>
</evidence>